<keyword evidence="4" id="KW-1185">Reference proteome</keyword>
<name>A0A9R1C9I8_9BACT</name>
<proteinExistence type="predicted"/>
<feature type="binding site" evidence="2">
    <location>
        <begin position="8"/>
        <end position="15"/>
    </location>
    <ligand>
        <name>substrate</name>
    </ligand>
</feature>
<dbReference type="RefSeq" id="WP_223926289.1">
    <property type="nucleotide sequence ID" value="NZ_BPTU01000001.1"/>
</dbReference>
<dbReference type="InterPro" id="IPR013078">
    <property type="entry name" value="His_Pase_superF_clade-1"/>
</dbReference>
<dbReference type="PANTHER" id="PTHR48100">
    <property type="entry name" value="BROAD-SPECIFICITY PHOSPHATASE YOR283W-RELATED"/>
    <property type="match status" value="1"/>
</dbReference>
<evidence type="ECO:0000256" key="2">
    <source>
        <dbReference type="PIRSR" id="PIRSR613078-2"/>
    </source>
</evidence>
<evidence type="ECO:0000256" key="1">
    <source>
        <dbReference type="PIRSR" id="PIRSR613078-1"/>
    </source>
</evidence>
<organism evidence="3 4">
    <name type="scientific">Prevotella lacticifex</name>
    <dbReference type="NCBI Taxonomy" id="2854755"/>
    <lineage>
        <taxon>Bacteria</taxon>
        <taxon>Pseudomonadati</taxon>
        <taxon>Bacteroidota</taxon>
        <taxon>Bacteroidia</taxon>
        <taxon>Bacteroidales</taxon>
        <taxon>Prevotellaceae</taxon>
        <taxon>Prevotella</taxon>
    </lineage>
</organism>
<dbReference type="CDD" id="cd07067">
    <property type="entry name" value="HP_PGM_like"/>
    <property type="match status" value="1"/>
</dbReference>
<reference evidence="3" key="1">
    <citation type="journal article" date="2022" name="Int. J. Syst. Evol. Microbiol.">
        <title>Prevotella lacticifex sp. nov., isolated from the rumen of cows.</title>
        <authorList>
            <person name="Shinkai T."/>
            <person name="Ikeyama N."/>
            <person name="Kumagai M."/>
            <person name="Ohmori H."/>
            <person name="Sakamoto M."/>
            <person name="Ohkuma M."/>
            <person name="Mitsumori M."/>
        </authorList>
    </citation>
    <scope>NUCLEOTIDE SEQUENCE</scope>
    <source>
        <strain evidence="3">R5076</strain>
    </source>
</reference>
<dbReference type="PROSITE" id="PS00175">
    <property type="entry name" value="PG_MUTASE"/>
    <property type="match status" value="1"/>
</dbReference>
<feature type="binding site" evidence="2">
    <location>
        <position position="58"/>
    </location>
    <ligand>
        <name>substrate</name>
    </ligand>
</feature>
<accession>A0A9R1C9I8</accession>
<dbReference type="GO" id="GO:0005829">
    <property type="term" value="C:cytosol"/>
    <property type="evidence" value="ECO:0007669"/>
    <property type="project" value="TreeGrafter"/>
</dbReference>
<dbReference type="InterPro" id="IPR050275">
    <property type="entry name" value="PGM_Phosphatase"/>
</dbReference>
<dbReference type="Proteomes" id="UP000825483">
    <property type="component" value="Unassembled WGS sequence"/>
</dbReference>
<sequence>MTRLYLVRHGQTFDNAAKILQGQVQGQLDPEGVAQAEAVREKMKGAQIDNFVSSDLNRSIQTCKIIAAPHGKDVETTVLLRERDWGSLTGKYIPDLPKDPKDWPKDVEPIPHLKARARNFLTWIKVTYPGKTVLAVGHGIVNKAIQSVYFNKPMNEIPRMENAEVRVLDL</sequence>
<dbReference type="Gene3D" id="3.40.50.1240">
    <property type="entry name" value="Phosphoglycerate mutase-like"/>
    <property type="match status" value="1"/>
</dbReference>
<evidence type="ECO:0000313" key="4">
    <source>
        <dbReference type="Proteomes" id="UP000825483"/>
    </source>
</evidence>
<dbReference type="PIRSF" id="PIRSF000709">
    <property type="entry name" value="6PFK_2-Ptase"/>
    <property type="match status" value="1"/>
</dbReference>
<dbReference type="InterPro" id="IPR029033">
    <property type="entry name" value="His_PPase_superfam"/>
</dbReference>
<dbReference type="GeneID" id="72467500"/>
<evidence type="ECO:0000313" key="3">
    <source>
        <dbReference type="EMBL" id="GJG58464.1"/>
    </source>
</evidence>
<dbReference type="AlphaFoldDB" id="A0A9R1C9I8"/>
<protein>
    <submittedName>
        <fullName evidence="3">Phosphoglycerate mutase GpmB</fullName>
    </submittedName>
</protein>
<feature type="active site" description="Tele-phosphohistidine intermediate" evidence="1">
    <location>
        <position position="9"/>
    </location>
</feature>
<feature type="active site" description="Proton donor/acceptor" evidence="1">
    <location>
        <position position="82"/>
    </location>
</feature>
<dbReference type="Pfam" id="PF00300">
    <property type="entry name" value="His_Phos_1"/>
    <property type="match status" value="1"/>
</dbReference>
<gene>
    <name evidence="3" type="primary">gpmB</name>
    <name evidence="3" type="ORF">PRLR5076_13150</name>
</gene>
<dbReference type="GO" id="GO:0016791">
    <property type="term" value="F:phosphatase activity"/>
    <property type="evidence" value="ECO:0007669"/>
    <property type="project" value="TreeGrafter"/>
</dbReference>
<dbReference type="InterPro" id="IPR001345">
    <property type="entry name" value="PG/BPGM_mutase_AS"/>
</dbReference>
<dbReference type="SUPFAM" id="SSF53254">
    <property type="entry name" value="Phosphoglycerate mutase-like"/>
    <property type="match status" value="1"/>
</dbReference>
<comment type="caution">
    <text evidence="3">The sequence shown here is derived from an EMBL/GenBank/DDBJ whole genome shotgun (WGS) entry which is preliminary data.</text>
</comment>
<dbReference type="PANTHER" id="PTHR48100:SF44">
    <property type="entry name" value="PHOSPHATASE C1620.13-RELATED"/>
    <property type="match status" value="1"/>
</dbReference>
<dbReference type="EMBL" id="BPUB01000001">
    <property type="protein sequence ID" value="GJG58464.1"/>
    <property type="molecule type" value="Genomic_DNA"/>
</dbReference>
<dbReference type="SMART" id="SM00855">
    <property type="entry name" value="PGAM"/>
    <property type="match status" value="1"/>
</dbReference>